<keyword evidence="8" id="KW-1185">Reference proteome</keyword>
<feature type="coiled-coil region" evidence="6">
    <location>
        <begin position="1030"/>
        <end position="1064"/>
    </location>
</feature>
<dbReference type="PANTHER" id="PTHR15741:SF37">
    <property type="entry name" value="LD38259P"/>
    <property type="match status" value="1"/>
</dbReference>
<sequence length="1190" mass="132236">MNMMDLRTQEVHSGHFMVSNLEDSEDESENSVDLSPEDITSSILKDVNDQPATKDKNRLIFENLASLFKYLEIAYIGKLTSPKWDQFRGLRFAIKNKIRLNNIIWREYHMQYVKKLKPVVVQFQTPVCENHSKAEAVVLEGKYWRRRISALCREYGLWRLFAKNKLYGSHNKQIVQCANELLEESDMCSYKFRDLPKNASSKLLEEIMMDIDENLDLFFEQPLTFPNPRDLPTLGNADIMQPGLQQLQPNRSLREDISSSMFQSSEPNLSFQNSKYSIPDDVYSFGYTWSHAAVYPDQSFEDKPISGVVHSNPVMAHSATTPTENLSGEHLSIPSCPPFLSQDCNNESLLELTTNNREDRSFVTNNESCENDYHGRHPYRPSFPATQKRHFVHQPKLAGQNQCGTLPVISESKCGSSGGPLPSQSCVDKPFQAFSQYLDTKQENSDRKSGSTLLNALLRGAGGSQNPSSSGEYVGNPPVFQKPSNCLSPLLCNALKKPENYFTHSPSKHFHFKDPSAESLQLKNDQTCYTSAKDLSISYNHSGLVFGDHTSLVPDTPIQNIRIPESNRANASDNVAVPVGDYSMPVNCSVTRNHEPTLSNLESIVTPHIQPMASHSNVLPFSTHNLLVKNCKEESIDFSLCNHLNRNPSHYFINTDAVSHQNAVKVHTPFSGTSDNVIRDPSLERQDPRVKSLDINSSVIQSVQGNPGFVADIQDVPTQNPQNSIVFFKGNSELPSLTIQRNLPASSSINCTFPYHNSGQYSFPNSSNQVSNMFVLPSNEHVHGSLDDSNSELETLVPGSWNEPQMFSHTMSIGPNEMEQSTEAMVTKDSSLNVNKINAQSSVVENSATMRGRSNSAGNLFSLQNNHLNSCSVQGSAATTSSYGSTEILSPMFTNHKGFLCTTSPSCSPPSVSEQNDQPGKPTVGNSSEERRRQSMQSGLQTLRQLLKMYSNVDNLAGGNRFSARRNINNLEGKSSVSCTYTSADTEIPNEKLPVGMQSSSGLDLGSDEQTISSVNEIGGNGRGSKAATLRSAAELIRKLRDERNLLEVQCTNLKGEVKALQNAISLCCEKLPSSGSTSLLSTSDPNSNAYYSEWFRAYVHKQTEANWKFYVFSLIISGIFKSYCTTTVTNSRDQFVRSVYGWLDTNCSLIKLRPAVMQALCTLGKTTSVLQEPNKLPEQSRISSIENLF</sequence>
<organism evidence="8 9">
    <name type="scientific">Trichobilharzia regenti</name>
    <name type="common">Nasal bird schistosome</name>
    <dbReference type="NCBI Taxonomy" id="157069"/>
    <lineage>
        <taxon>Eukaryota</taxon>
        <taxon>Metazoa</taxon>
        <taxon>Spiralia</taxon>
        <taxon>Lophotrochozoa</taxon>
        <taxon>Platyhelminthes</taxon>
        <taxon>Trematoda</taxon>
        <taxon>Digenea</taxon>
        <taxon>Strigeidida</taxon>
        <taxon>Schistosomatoidea</taxon>
        <taxon>Schistosomatidae</taxon>
        <taxon>Trichobilharzia</taxon>
    </lineage>
</organism>
<evidence type="ECO:0000256" key="7">
    <source>
        <dbReference type="SAM" id="MobiDB-lite"/>
    </source>
</evidence>
<dbReference type="Gene3D" id="4.10.280.10">
    <property type="entry name" value="Helix-loop-helix DNA-binding domain"/>
    <property type="match status" value="1"/>
</dbReference>
<dbReference type="Proteomes" id="UP000050795">
    <property type="component" value="Unassembled WGS sequence"/>
</dbReference>
<keyword evidence="2" id="KW-0805">Transcription regulation</keyword>
<evidence type="ECO:0000256" key="1">
    <source>
        <dbReference type="ARBA" id="ARBA00004123"/>
    </source>
</evidence>
<dbReference type="InterPro" id="IPR036638">
    <property type="entry name" value="HLH_DNA-bd_sf"/>
</dbReference>
<dbReference type="AlphaFoldDB" id="A0AA85KLI1"/>
<evidence type="ECO:0000256" key="2">
    <source>
        <dbReference type="ARBA" id="ARBA00023015"/>
    </source>
</evidence>
<protein>
    <recommendedName>
        <fullName evidence="10">BHLH domain-containing protein</fullName>
    </recommendedName>
</protein>
<proteinExistence type="predicted"/>
<evidence type="ECO:0000256" key="3">
    <source>
        <dbReference type="ARBA" id="ARBA00023125"/>
    </source>
</evidence>
<dbReference type="GO" id="GO:0000981">
    <property type="term" value="F:DNA-binding transcription factor activity, RNA polymerase II-specific"/>
    <property type="evidence" value="ECO:0007669"/>
    <property type="project" value="TreeGrafter"/>
</dbReference>
<dbReference type="CDD" id="cd21739">
    <property type="entry name" value="NES2-NLS_ChREBP-like"/>
    <property type="match status" value="1"/>
</dbReference>
<dbReference type="PANTHER" id="PTHR15741">
    <property type="entry name" value="BASIC HELIX-LOOP-HELIX ZIP TRANSCRIPTION FACTOR"/>
    <property type="match status" value="1"/>
</dbReference>
<accession>A0AA85KLI1</accession>
<keyword evidence="4" id="KW-0804">Transcription</keyword>
<keyword evidence="5" id="KW-0539">Nucleus</keyword>
<dbReference type="GO" id="GO:0005634">
    <property type="term" value="C:nucleus"/>
    <property type="evidence" value="ECO:0007669"/>
    <property type="project" value="UniProtKB-SubCell"/>
</dbReference>
<keyword evidence="6" id="KW-0175">Coiled coil</keyword>
<keyword evidence="3" id="KW-0238">DNA-binding</keyword>
<dbReference type="GO" id="GO:0046983">
    <property type="term" value="F:protein dimerization activity"/>
    <property type="evidence" value="ECO:0007669"/>
    <property type="project" value="InterPro"/>
</dbReference>
<dbReference type="WBParaSite" id="TREG1_86420.5">
    <property type="protein sequence ID" value="TREG1_86420.5"/>
    <property type="gene ID" value="TREG1_86420"/>
</dbReference>
<evidence type="ECO:0000313" key="8">
    <source>
        <dbReference type="Proteomes" id="UP000050795"/>
    </source>
</evidence>
<dbReference type="SUPFAM" id="SSF47459">
    <property type="entry name" value="HLH, helix-loop-helix DNA-binding domain"/>
    <property type="match status" value="1"/>
</dbReference>
<feature type="region of interest" description="Disordered" evidence="7">
    <location>
        <begin position="905"/>
        <end position="938"/>
    </location>
</feature>
<reference evidence="9" key="2">
    <citation type="submission" date="2023-11" db="UniProtKB">
        <authorList>
            <consortium name="WormBaseParasite"/>
        </authorList>
    </citation>
    <scope>IDENTIFICATION</scope>
</reference>
<evidence type="ECO:0000256" key="4">
    <source>
        <dbReference type="ARBA" id="ARBA00023163"/>
    </source>
</evidence>
<evidence type="ECO:0000313" key="9">
    <source>
        <dbReference type="WBParaSite" id="TREG1_86420.5"/>
    </source>
</evidence>
<evidence type="ECO:0000256" key="6">
    <source>
        <dbReference type="SAM" id="Coils"/>
    </source>
</evidence>
<reference evidence="8" key="1">
    <citation type="submission" date="2022-06" db="EMBL/GenBank/DDBJ databases">
        <authorList>
            <person name="Berger JAMES D."/>
            <person name="Berger JAMES D."/>
        </authorList>
    </citation>
    <scope>NUCLEOTIDE SEQUENCE [LARGE SCALE GENOMIC DNA]</scope>
</reference>
<dbReference type="InterPro" id="IPR052207">
    <property type="entry name" value="Max-like/E-box_TFs"/>
</dbReference>
<comment type="subcellular location">
    <subcellularLocation>
        <location evidence="1">Nucleus</location>
    </subcellularLocation>
</comment>
<dbReference type="GO" id="GO:0000978">
    <property type="term" value="F:RNA polymerase II cis-regulatory region sequence-specific DNA binding"/>
    <property type="evidence" value="ECO:0007669"/>
    <property type="project" value="TreeGrafter"/>
</dbReference>
<evidence type="ECO:0008006" key="10">
    <source>
        <dbReference type="Google" id="ProtNLM"/>
    </source>
</evidence>
<evidence type="ECO:0000256" key="5">
    <source>
        <dbReference type="ARBA" id="ARBA00023242"/>
    </source>
</evidence>
<name>A0AA85KLI1_TRIRE</name>